<dbReference type="SMART" id="SM00555">
    <property type="entry name" value="GIT"/>
    <property type="match status" value="2"/>
</dbReference>
<feature type="region of interest" description="Disordered" evidence="2">
    <location>
        <begin position="471"/>
        <end position="538"/>
    </location>
</feature>
<evidence type="ECO:0000256" key="1">
    <source>
        <dbReference type="ARBA" id="ARBA00022737"/>
    </source>
</evidence>
<feature type="compositionally biased region" description="Gly residues" evidence="2">
    <location>
        <begin position="354"/>
        <end position="372"/>
    </location>
</feature>
<dbReference type="Proteomes" id="UP001342314">
    <property type="component" value="Unassembled WGS sequence"/>
</dbReference>
<feature type="compositionally biased region" description="Polar residues" evidence="2">
    <location>
        <begin position="834"/>
        <end position="843"/>
    </location>
</feature>
<dbReference type="InterPro" id="IPR013724">
    <property type="entry name" value="GIT_SHD"/>
</dbReference>
<feature type="compositionally biased region" description="Polar residues" evidence="2">
    <location>
        <begin position="402"/>
        <end position="415"/>
    </location>
</feature>
<keyword evidence="5" id="KW-1185">Reference proteome</keyword>
<feature type="domain" description="GIT Spa2 homology (SHD)" evidence="3">
    <location>
        <begin position="118"/>
        <end position="148"/>
    </location>
</feature>
<dbReference type="GO" id="GO:1902716">
    <property type="term" value="C:cell cortex of growing cell tip"/>
    <property type="evidence" value="ECO:0007669"/>
    <property type="project" value="TreeGrafter"/>
</dbReference>
<feature type="compositionally biased region" description="Low complexity" evidence="2">
    <location>
        <begin position="997"/>
        <end position="1017"/>
    </location>
</feature>
<gene>
    <name evidence="4" type="ORF">Rhopal_004612-T1</name>
</gene>
<dbReference type="Pfam" id="PF23742">
    <property type="entry name" value="VBS_C3G9"/>
    <property type="match status" value="1"/>
</dbReference>
<proteinExistence type="predicted"/>
<dbReference type="Pfam" id="PF12205">
    <property type="entry name" value="GIT1_C"/>
    <property type="match status" value="1"/>
</dbReference>
<feature type="region of interest" description="Disordered" evidence="2">
    <location>
        <begin position="908"/>
        <end position="1080"/>
    </location>
</feature>
<feature type="compositionally biased region" description="Low complexity" evidence="2">
    <location>
        <begin position="860"/>
        <end position="883"/>
    </location>
</feature>
<dbReference type="PANTHER" id="PTHR21601">
    <property type="entry name" value="SPA2 PROTEIN"/>
    <property type="match status" value="1"/>
</dbReference>
<dbReference type="GO" id="GO:0005826">
    <property type="term" value="C:actomyosin contractile ring"/>
    <property type="evidence" value="ECO:0007669"/>
    <property type="project" value="TreeGrafter"/>
</dbReference>
<dbReference type="InterPro" id="IPR022018">
    <property type="entry name" value="GIT1_C"/>
</dbReference>
<feature type="compositionally biased region" description="Polar residues" evidence="2">
    <location>
        <begin position="221"/>
        <end position="237"/>
    </location>
</feature>
<comment type="caution">
    <text evidence="4">The sequence shown here is derived from an EMBL/GenBank/DDBJ whole genome shotgun (WGS) entry which is preliminary data.</text>
</comment>
<evidence type="ECO:0000313" key="5">
    <source>
        <dbReference type="Proteomes" id="UP001342314"/>
    </source>
</evidence>
<feature type="region of interest" description="Disordered" evidence="2">
    <location>
        <begin position="769"/>
        <end position="883"/>
    </location>
</feature>
<feature type="compositionally biased region" description="Acidic residues" evidence="2">
    <location>
        <begin position="808"/>
        <end position="818"/>
    </location>
</feature>
<feature type="compositionally biased region" description="Basic and acidic residues" evidence="2">
    <location>
        <begin position="1050"/>
        <end position="1064"/>
    </location>
</feature>
<keyword evidence="1" id="KW-0677">Repeat</keyword>
<protein>
    <recommendedName>
        <fullName evidence="3">GIT Spa2 homology (SHD) domain-containing protein</fullName>
    </recommendedName>
</protein>
<name>A0AAV5GNT6_9BASI</name>
<feature type="compositionally biased region" description="Basic and acidic residues" evidence="2">
    <location>
        <begin position="486"/>
        <end position="506"/>
    </location>
</feature>
<dbReference type="Gene3D" id="1.20.120.330">
    <property type="entry name" value="Nucleotidyltransferases domain 2"/>
    <property type="match status" value="1"/>
</dbReference>
<feature type="compositionally biased region" description="Low complexity" evidence="2">
    <location>
        <begin position="938"/>
        <end position="966"/>
    </location>
</feature>
<feature type="compositionally biased region" description="Pro residues" evidence="2">
    <location>
        <begin position="40"/>
        <end position="49"/>
    </location>
</feature>
<feature type="region of interest" description="Disordered" evidence="2">
    <location>
        <begin position="201"/>
        <end position="448"/>
    </location>
</feature>
<sequence>MSLRNPTGGPRPLNPPDAFSYRQQPQQPHQGQPQSQSQGNPPPPRPAPQPAHAQQQQQQGQQPQQQQQQQGQQQGGFVKPPPLSLEQSKQVARTHYSALKGWLSREGALASGTTRTNAREKLTRLTRQQFQELSTDVYDELMRRIGDSPEQQGQQPFLAVRPDFHPKRNQARQKLATLPLLRFRDLASDVYFELDRRYPEFGEEDDNANGQGYSSPPPAGTASNPHSRSGSLASSQHHGLASPPLSTPAPPSNLNSRRAPTPTSASHPTSPPLASSAAVPTGNDVVVPVKSTMVVEGDDDDDAASPRSRSGGGASDERSPPPSAGPYGSARPSVDDLRRQSADQGGMRSPGLSGRSGSGAGAFGAFGAGPGGAERAEELVSPPSSARLLDAHQQQNHHQNRASEVSSAGTGTSSRFFGGYAGSAGMGPASEAGQGAGGNGRRSWEHDAADKVRSEYEYKLAMLQNRVAELEREQREHVDGAGASERGLREQWDQERRRWDQRHEEQSSQLRSLQREHDNLRASSTSRGLASPPAGGDAHLHTRLHEAEELASELRGEVSSLVDEIRQVSERADELQREVERERGEREKAEKEAREWKERWQAVKLELRNVKGRLRDLPSYASQRQLRGLFTSAISVDSDWLPASSDGLINDTSVGAFQTSIDDLLQAARSKEPSSVLPAFRAVVVACGKIDTDVQAIPPSRLASLPFSEQELVNSLKGKINATLSNLLTASKNHATSFGVSPVSLLDAAASHLASTIVELVRILKIRRTTGPSGGRGGSRSSLDPSAAFGSFRNGSLHGHDPMPSLPEDLDSFGADESDSQRGQSDEPHGLSITVPSRDQTPNSPMPPALPEKEAKRDSASTSRTSVATAADDATKASNKSSGYLSGGMSSLLGAGGSVKHAFEALGISGGSDRGAGKRGSVDTVSERDRASVSESTQQQQQQQQQPAYQYQPYGQQQQQQQQQQHQRNESTDPYGGESYDSGYSRAGPARSDSYDSHAQQQQQQHSYGGYGQEQPQYGGGAPFEYGAEHHADGQSEQQPHYGHDQGGYGDEHHQHEYGQDEQHAGAPYGVASPGMRGQERNPEELRAYIENQTEAIVHSIQSLLSAIRSGAQSSELNDNLTQIITIVSSIVAISQEALPAEARGEGDAILQDLTTHCDKLSEMQSHDAGAFGKQTKQAMAAASFGVAKQLKALNALLSSGAGDE</sequence>
<dbReference type="Pfam" id="PF08518">
    <property type="entry name" value="GIT_SHD"/>
    <property type="match status" value="2"/>
</dbReference>
<feature type="region of interest" description="Disordered" evidence="2">
    <location>
        <begin position="1"/>
        <end position="92"/>
    </location>
</feature>
<dbReference type="AlphaFoldDB" id="A0AAV5GNT6"/>
<dbReference type="EMBL" id="BQKY01000009">
    <property type="protein sequence ID" value="GJN91589.1"/>
    <property type="molecule type" value="Genomic_DNA"/>
</dbReference>
<dbReference type="GO" id="GO:0005078">
    <property type="term" value="F:MAP-kinase scaffold activity"/>
    <property type="evidence" value="ECO:0007669"/>
    <property type="project" value="TreeGrafter"/>
</dbReference>
<dbReference type="InterPro" id="IPR056439">
    <property type="entry name" value="VBS_C3G9"/>
</dbReference>
<feature type="compositionally biased region" description="Low complexity" evidence="2">
    <location>
        <begin position="50"/>
        <end position="76"/>
    </location>
</feature>
<dbReference type="InterPro" id="IPR039892">
    <property type="entry name" value="Spa2/Sph1"/>
</dbReference>
<dbReference type="PANTHER" id="PTHR21601:SF0">
    <property type="entry name" value="PROTEIN SPA2-RELATED"/>
    <property type="match status" value="1"/>
</dbReference>
<accession>A0AAV5GNT6</accession>
<feature type="domain" description="GIT Spa2 homology (SHD)" evidence="3">
    <location>
        <begin position="171"/>
        <end position="201"/>
    </location>
</feature>
<reference evidence="4 5" key="1">
    <citation type="submission" date="2021-12" db="EMBL/GenBank/DDBJ databases">
        <title>High titer production of polyol ester of fatty acids by Rhodotorula paludigena BS15 towards product separation-free biomass refinery.</title>
        <authorList>
            <person name="Mano J."/>
            <person name="Ono H."/>
            <person name="Tanaka T."/>
            <person name="Naito K."/>
            <person name="Sushida H."/>
            <person name="Ike M."/>
            <person name="Tokuyasu K."/>
            <person name="Kitaoka M."/>
        </authorList>
    </citation>
    <scope>NUCLEOTIDE SEQUENCE [LARGE SCALE GENOMIC DNA]</scope>
    <source>
        <strain evidence="4 5">BS15</strain>
    </source>
</reference>
<evidence type="ECO:0000256" key="2">
    <source>
        <dbReference type="SAM" id="MobiDB-lite"/>
    </source>
</evidence>
<feature type="compositionally biased region" description="Low complexity" evidence="2">
    <location>
        <begin position="252"/>
        <end position="281"/>
    </location>
</feature>
<organism evidence="4 5">
    <name type="scientific">Rhodotorula paludigena</name>
    <dbReference type="NCBI Taxonomy" id="86838"/>
    <lineage>
        <taxon>Eukaryota</taxon>
        <taxon>Fungi</taxon>
        <taxon>Dikarya</taxon>
        <taxon>Basidiomycota</taxon>
        <taxon>Pucciniomycotina</taxon>
        <taxon>Microbotryomycetes</taxon>
        <taxon>Sporidiobolales</taxon>
        <taxon>Sporidiobolaceae</taxon>
        <taxon>Rhodotorula</taxon>
    </lineage>
</organism>
<evidence type="ECO:0000259" key="3">
    <source>
        <dbReference type="SMART" id="SM00555"/>
    </source>
</evidence>
<evidence type="ECO:0000313" key="4">
    <source>
        <dbReference type="EMBL" id="GJN91589.1"/>
    </source>
</evidence>
<feature type="compositionally biased region" description="Low complexity" evidence="2">
    <location>
        <begin position="22"/>
        <end position="39"/>
    </location>
</feature>